<dbReference type="EMBL" id="CAMXCT010001883">
    <property type="protein sequence ID" value="CAI3993842.1"/>
    <property type="molecule type" value="Genomic_DNA"/>
</dbReference>
<feature type="domain" description="DUF7869" evidence="2">
    <location>
        <begin position="367"/>
        <end position="550"/>
    </location>
</feature>
<protein>
    <submittedName>
        <fullName evidence="4">Integrase catalytic domain-containing protein</fullName>
    </submittedName>
</protein>
<name>A0A9P1CKA1_9DINO</name>
<comment type="caution">
    <text evidence="3">The sequence shown here is derived from an EMBL/GenBank/DDBJ whole genome shotgun (WGS) entry which is preliminary data.</text>
</comment>
<evidence type="ECO:0000256" key="1">
    <source>
        <dbReference type="SAM" id="MobiDB-lite"/>
    </source>
</evidence>
<organism evidence="3">
    <name type="scientific">Cladocopium goreaui</name>
    <dbReference type="NCBI Taxonomy" id="2562237"/>
    <lineage>
        <taxon>Eukaryota</taxon>
        <taxon>Sar</taxon>
        <taxon>Alveolata</taxon>
        <taxon>Dinophyceae</taxon>
        <taxon>Suessiales</taxon>
        <taxon>Symbiodiniaceae</taxon>
        <taxon>Cladocopium</taxon>
    </lineage>
</organism>
<dbReference type="EMBL" id="CAMXCT030001883">
    <property type="protein sequence ID" value="CAL4781154.1"/>
    <property type="molecule type" value="Genomic_DNA"/>
</dbReference>
<dbReference type="InterPro" id="IPR057191">
    <property type="entry name" value="DUF7869"/>
</dbReference>
<dbReference type="PANTHER" id="PTHR33153">
    <property type="entry name" value="MYND-TYPE DOMAIN-CONTAINING PROTEIN"/>
    <property type="match status" value="1"/>
</dbReference>
<keyword evidence="5" id="KW-1185">Reference proteome</keyword>
<feature type="compositionally biased region" description="Basic residues" evidence="1">
    <location>
        <begin position="890"/>
        <end position="899"/>
    </location>
</feature>
<feature type="compositionally biased region" description="Low complexity" evidence="1">
    <location>
        <begin position="13"/>
        <end position="33"/>
    </location>
</feature>
<dbReference type="OrthoDB" id="10287721at2759"/>
<gene>
    <name evidence="3" type="ORF">C1SCF055_LOCUS20548</name>
</gene>
<evidence type="ECO:0000313" key="5">
    <source>
        <dbReference type="Proteomes" id="UP001152797"/>
    </source>
</evidence>
<reference evidence="4 5" key="2">
    <citation type="submission" date="2024-05" db="EMBL/GenBank/DDBJ databases">
        <authorList>
            <person name="Chen Y."/>
            <person name="Shah S."/>
            <person name="Dougan E. K."/>
            <person name="Thang M."/>
            <person name="Chan C."/>
        </authorList>
    </citation>
    <scope>NUCLEOTIDE SEQUENCE [LARGE SCALE GENOMIC DNA]</scope>
</reference>
<dbReference type="PANTHER" id="PTHR33153:SF3">
    <property type="entry name" value="TRAFFICKING PROTEIN PARTICLE COMPLEX SUBUNIT 11 DOMAIN-CONTAINING PROTEIN"/>
    <property type="match status" value="1"/>
</dbReference>
<sequence>MSSHGQHAQIVVDLPSDPSSDAEAPSLPSDASSQPDLPPDVGPETTQRPSGCQNGSCCHNGCLTLLSETGVLQKQVDELSKCLENLTSDEAKQLRFQCLSQWQQQSTGWRRWKVFGQTYLCKEAVRQVLGVSHRTINSYLKQAQEGKLRPDDKLQRTQSQRVASAAVVANSMLQWVYENIAESFAEGSRWLGEDVTRTNSTSASSGSRSLPSLTDVIAGRVTSDRDDCKWLHPGTTLAELKELAESFLDCRCSYSTFVSCYHQNWWRKLKVRAEGHHSKCMICERLKEFRRQVVSSADQALVKSELEQHRKAVMCDREVDHWLQSMSKLACGIAPGVPQCSLLSICIDAMDAAKFRCPRNVSASKEFQGLWRPEIHLLGAVSPVCEHYFLCDADLKKDASMQVTVLSSALDITYRKLAARGRDMPTELRVHTDNATAEGKNQTMLKFAAWLVNKGHFDQVSLTQFRVGHSHGLNDQRFSECREVLSASPVLEEPAAYQEVLQKGMAAREKRDLDVQLLHATADWKCFFELLELNVSGHTQTHQKKVAGKDAVHYFLLTTRGRLEEDGMESNLQEFPGSVERHDRDIVMTCYMYLSSDVPSQEPFVFAPHALFAGLPERPTFLAPRNELTARQQKEFQKTAEAIAAPPWNMNAGCSYLLKFLQDNKDNQSEDWQPLPMDWVTLPTRAVVQGATAHFPTLHDGDLSFAHAEPSKVSVSAKRSRVGVGRLAACLQEELGPPAATCGNGTADATPIEVELPAPADALPTEEWELPAATPGNGTAGAPPTMYGRDGAPANTVYEPVPPARLRCVSSEGWFGPERKQNGMGIPGCSMTCCVSSEGRSGPARGKVVTEQAPMFIVACSLHCLLEIMASYSPMDVDENSALTVEPSRSGKRGRRLSRHHTDPGPALVFEVIAVDDTEDEPQHDFMEVFSPPRVAFACRRKQLVAVHSIDLLSGYDLTQFDSRARALRLIDAYKPKFIIVSPPCTMYSQLTTMWNLKKWDEATQKQKFAIADCLLDFAMQICKRQLSNGRWFAFEHPANAESWKRHTVLEIAAQPGVICTGFDQCRTGLKCPKTLKPIKKRTTLMSNAEGVAAEFQPLQCTCTESHQRIQGSQDGIPLARFCQKYTPELCEHLACAVERTVRPQQ</sequence>
<feature type="region of interest" description="Disordered" evidence="1">
    <location>
        <begin position="1"/>
        <end position="50"/>
    </location>
</feature>
<dbReference type="Proteomes" id="UP001152797">
    <property type="component" value="Unassembled WGS sequence"/>
</dbReference>
<evidence type="ECO:0000259" key="2">
    <source>
        <dbReference type="Pfam" id="PF25273"/>
    </source>
</evidence>
<dbReference type="AlphaFoldDB" id="A0A9P1CKA1"/>
<dbReference type="EMBL" id="CAMXCT020001883">
    <property type="protein sequence ID" value="CAL1147217.1"/>
    <property type="molecule type" value="Genomic_DNA"/>
</dbReference>
<reference evidence="3" key="1">
    <citation type="submission" date="2022-10" db="EMBL/GenBank/DDBJ databases">
        <authorList>
            <person name="Chen Y."/>
            <person name="Dougan E. K."/>
            <person name="Chan C."/>
            <person name="Rhodes N."/>
            <person name="Thang M."/>
        </authorList>
    </citation>
    <scope>NUCLEOTIDE SEQUENCE</scope>
</reference>
<accession>A0A9P1CKA1</accession>
<proteinExistence type="predicted"/>
<feature type="region of interest" description="Disordered" evidence="1">
    <location>
        <begin position="883"/>
        <end position="903"/>
    </location>
</feature>
<evidence type="ECO:0000313" key="3">
    <source>
        <dbReference type="EMBL" id="CAI3993842.1"/>
    </source>
</evidence>
<evidence type="ECO:0000313" key="4">
    <source>
        <dbReference type="EMBL" id="CAL4781154.1"/>
    </source>
</evidence>
<dbReference type="Pfam" id="PF25273">
    <property type="entry name" value="DUF7869"/>
    <property type="match status" value="1"/>
</dbReference>